<protein>
    <submittedName>
        <fullName evidence="1">Uncharacterized protein</fullName>
    </submittedName>
</protein>
<dbReference type="Proteomes" id="UP000219356">
    <property type="component" value="Unassembled WGS sequence"/>
</dbReference>
<evidence type="ECO:0000313" key="2">
    <source>
        <dbReference type="Proteomes" id="UP000219356"/>
    </source>
</evidence>
<name>A0A285N2P4_9BACI</name>
<gene>
    <name evidence="1" type="ORF">SAMN05421503_0401</name>
</gene>
<evidence type="ECO:0000313" key="1">
    <source>
        <dbReference type="EMBL" id="SNZ03588.1"/>
    </source>
</evidence>
<organism evidence="1 2">
    <name type="scientific">Terribacillus aidingensis</name>
    <dbReference type="NCBI Taxonomy" id="586416"/>
    <lineage>
        <taxon>Bacteria</taxon>
        <taxon>Bacillati</taxon>
        <taxon>Bacillota</taxon>
        <taxon>Bacilli</taxon>
        <taxon>Bacillales</taxon>
        <taxon>Bacillaceae</taxon>
        <taxon>Terribacillus</taxon>
    </lineage>
</organism>
<proteinExistence type="predicted"/>
<dbReference type="EMBL" id="OBEK01000001">
    <property type="protein sequence ID" value="SNZ03588.1"/>
    <property type="molecule type" value="Genomic_DNA"/>
</dbReference>
<dbReference type="AlphaFoldDB" id="A0A285N2P4"/>
<accession>A0A285N2P4</accession>
<reference evidence="2" key="1">
    <citation type="submission" date="2017-09" db="EMBL/GenBank/DDBJ databases">
        <authorList>
            <person name="Varghese N."/>
            <person name="Submissions S."/>
        </authorList>
    </citation>
    <scope>NUCLEOTIDE SEQUENCE [LARGE SCALE GENOMIC DNA]</scope>
    <source>
        <strain evidence="2">CGMCC 1.8913</strain>
    </source>
</reference>
<keyword evidence="2" id="KW-1185">Reference proteome</keyword>
<sequence length="35" mass="4064">MKKKQIASLIKRAPAGYQIPDKRLLPFMTRYGKTN</sequence>